<evidence type="ECO:0000259" key="2">
    <source>
        <dbReference type="Pfam" id="PF18433"/>
    </source>
</evidence>
<feature type="domain" description="DUF5610" evidence="2">
    <location>
        <begin position="80"/>
        <end position="148"/>
    </location>
</feature>
<evidence type="ECO:0000313" key="4">
    <source>
        <dbReference type="Proteomes" id="UP001595999"/>
    </source>
</evidence>
<evidence type="ECO:0000256" key="1">
    <source>
        <dbReference type="SAM" id="MobiDB-lite"/>
    </source>
</evidence>
<name>A0ABV9A020_9NEIS</name>
<proteinExistence type="predicted"/>
<sequence length="172" mass="19037">MPISPVSLTLAGHAAGQQHAHPDKHDKHGRQQSPAAQAGGDADIRFNAHRQFLELFHHAVMDPLSCALDLPLLDKDPLAQLGQESGPAATAERIVRDFYRLYTLYRQQHPSQSPMQQRFIFLAVARQSLDCGFNEAHQMLETLGLLHQAYHELVSAKEQVAVSLIAFGQTSV</sequence>
<accession>A0ABV9A020</accession>
<dbReference type="Proteomes" id="UP001595999">
    <property type="component" value="Unassembled WGS sequence"/>
</dbReference>
<dbReference type="EMBL" id="JBHSEK010000019">
    <property type="protein sequence ID" value="MFC4492020.1"/>
    <property type="molecule type" value="Genomic_DNA"/>
</dbReference>
<dbReference type="Pfam" id="PF18433">
    <property type="entry name" value="DUF5610"/>
    <property type="match status" value="1"/>
</dbReference>
<organism evidence="3 4">
    <name type="scientific">Chromobacterium aquaticum</name>
    <dbReference type="NCBI Taxonomy" id="467180"/>
    <lineage>
        <taxon>Bacteria</taxon>
        <taxon>Pseudomonadati</taxon>
        <taxon>Pseudomonadota</taxon>
        <taxon>Betaproteobacteria</taxon>
        <taxon>Neisseriales</taxon>
        <taxon>Chromobacteriaceae</taxon>
        <taxon>Chromobacterium</taxon>
    </lineage>
</organism>
<dbReference type="Gene3D" id="1.10.132.90">
    <property type="match status" value="1"/>
</dbReference>
<protein>
    <submittedName>
        <fullName evidence="3">DUF5610 domain-containing protein</fullName>
    </submittedName>
</protein>
<dbReference type="InterPro" id="IPR041651">
    <property type="entry name" value="DUF5610"/>
</dbReference>
<evidence type="ECO:0000313" key="3">
    <source>
        <dbReference type="EMBL" id="MFC4492020.1"/>
    </source>
</evidence>
<reference evidence="4" key="1">
    <citation type="journal article" date="2019" name="Int. J. Syst. Evol. Microbiol.">
        <title>The Global Catalogue of Microorganisms (GCM) 10K type strain sequencing project: providing services to taxonomists for standard genome sequencing and annotation.</title>
        <authorList>
            <consortium name="The Broad Institute Genomics Platform"/>
            <consortium name="The Broad Institute Genome Sequencing Center for Infectious Disease"/>
            <person name="Wu L."/>
            <person name="Ma J."/>
        </authorList>
    </citation>
    <scope>NUCLEOTIDE SEQUENCE [LARGE SCALE GENOMIC DNA]</scope>
    <source>
        <strain evidence="4">CGMCC 4.7608</strain>
    </source>
</reference>
<dbReference type="RefSeq" id="WP_231461302.1">
    <property type="nucleotide sequence ID" value="NZ_JAJOHW010000027.1"/>
</dbReference>
<feature type="region of interest" description="Disordered" evidence="1">
    <location>
        <begin position="12"/>
        <end position="39"/>
    </location>
</feature>
<keyword evidence="4" id="KW-1185">Reference proteome</keyword>
<comment type="caution">
    <text evidence="3">The sequence shown here is derived from an EMBL/GenBank/DDBJ whole genome shotgun (WGS) entry which is preliminary data.</text>
</comment>
<gene>
    <name evidence="3" type="ORF">ACFO0R_20595</name>
</gene>